<reference evidence="1" key="1">
    <citation type="submission" date="2024-03" db="EMBL/GenBank/DDBJ databases">
        <authorList>
            <consortium name="ELIXIR-Norway"/>
            <consortium name="Elixir Norway"/>
        </authorList>
    </citation>
    <scope>NUCLEOTIDE SEQUENCE</scope>
</reference>
<sequence>MLLCANLADLTPAGAAGGRGPAVAGVAGMLTGHGPLLVARDGGAIPGAAPGLSAGHEPLHVARGRGPTAVAAPGLSAGHRPLRAVRGHGPTVATGLRWTCGPNSPSYHAPGGEGMPDCSFLTSVPDSTHELVALERSKSIGVLSPNPS</sequence>
<dbReference type="EMBL" id="OZ023714">
    <property type="protein sequence ID" value="CAK9862954.1"/>
    <property type="molecule type" value="Genomic_DNA"/>
</dbReference>
<gene>
    <name evidence="1" type="ORF">CSSPJE1EN2_LOCUS5949</name>
</gene>
<proteinExistence type="predicted"/>
<name>A0ABP1AK74_9BRYO</name>
<accession>A0ABP1AK74</accession>
<evidence type="ECO:0000313" key="1">
    <source>
        <dbReference type="EMBL" id="CAK9862954.1"/>
    </source>
</evidence>
<organism evidence="1 2">
    <name type="scientific">Sphagnum jensenii</name>
    <dbReference type="NCBI Taxonomy" id="128206"/>
    <lineage>
        <taxon>Eukaryota</taxon>
        <taxon>Viridiplantae</taxon>
        <taxon>Streptophyta</taxon>
        <taxon>Embryophyta</taxon>
        <taxon>Bryophyta</taxon>
        <taxon>Sphagnophytina</taxon>
        <taxon>Sphagnopsida</taxon>
        <taxon>Sphagnales</taxon>
        <taxon>Sphagnaceae</taxon>
        <taxon>Sphagnum</taxon>
    </lineage>
</organism>
<keyword evidence="2" id="KW-1185">Reference proteome</keyword>
<dbReference type="Proteomes" id="UP001497522">
    <property type="component" value="Chromosome 13"/>
</dbReference>
<protein>
    <submittedName>
        <fullName evidence="1">Uncharacterized protein</fullName>
    </submittedName>
</protein>
<evidence type="ECO:0000313" key="2">
    <source>
        <dbReference type="Proteomes" id="UP001497522"/>
    </source>
</evidence>